<keyword evidence="7" id="KW-0143">Chaperone</keyword>
<dbReference type="InterPro" id="IPR046357">
    <property type="entry name" value="PPIase_dom_sf"/>
</dbReference>
<feature type="domain" description="PpiC" evidence="15">
    <location>
        <begin position="267"/>
        <end position="370"/>
    </location>
</feature>
<dbReference type="InterPro" id="IPR023058">
    <property type="entry name" value="PPIase_PpiC_CS"/>
</dbReference>
<evidence type="ECO:0000259" key="15">
    <source>
        <dbReference type="PROSITE" id="PS50198"/>
    </source>
</evidence>
<dbReference type="InterPro" id="IPR000297">
    <property type="entry name" value="PPIase_PpiC"/>
</dbReference>
<keyword evidence="5 14" id="KW-1133">Transmembrane helix</keyword>
<evidence type="ECO:0000256" key="13">
    <source>
        <dbReference type="SAM" id="Coils"/>
    </source>
</evidence>
<dbReference type="PROSITE" id="PS01096">
    <property type="entry name" value="PPIC_PPIASE_1"/>
    <property type="match status" value="1"/>
</dbReference>
<reference evidence="16 17" key="1">
    <citation type="submission" date="2016-10" db="EMBL/GenBank/DDBJ databases">
        <authorList>
            <person name="de Groot N.N."/>
        </authorList>
    </citation>
    <scope>NUCLEOTIDE SEQUENCE [LARGE SCALE GENOMIC DNA]</scope>
    <source>
        <strain evidence="16 17">LMG 24775</strain>
    </source>
</reference>
<proteinExistence type="inferred from homology"/>
<evidence type="ECO:0000313" key="17">
    <source>
        <dbReference type="Proteomes" id="UP000183417"/>
    </source>
</evidence>
<evidence type="ECO:0000256" key="9">
    <source>
        <dbReference type="ARBA" id="ARBA00038408"/>
    </source>
</evidence>
<protein>
    <recommendedName>
        <fullName evidence="10">Periplasmic chaperone PpiD</fullName>
    </recommendedName>
    <alternativeName>
        <fullName evidence="11">Periplasmic folding chaperone</fullName>
    </alternativeName>
</protein>
<organism evidence="16 17">
    <name type="scientific">Delftia lacustris</name>
    <dbReference type="NCBI Taxonomy" id="558537"/>
    <lineage>
        <taxon>Bacteria</taxon>
        <taxon>Pseudomonadati</taxon>
        <taxon>Pseudomonadota</taxon>
        <taxon>Betaproteobacteria</taxon>
        <taxon>Burkholderiales</taxon>
        <taxon>Comamonadaceae</taxon>
        <taxon>Delftia</taxon>
    </lineage>
</organism>
<dbReference type="SUPFAM" id="SSF54534">
    <property type="entry name" value="FKBP-like"/>
    <property type="match status" value="1"/>
</dbReference>
<dbReference type="Proteomes" id="UP000183417">
    <property type="component" value="Unassembled WGS sequence"/>
</dbReference>
<comment type="similarity">
    <text evidence="9">Belongs to the PpiD chaperone family.</text>
</comment>
<evidence type="ECO:0000256" key="1">
    <source>
        <dbReference type="ARBA" id="ARBA00004382"/>
    </source>
</evidence>
<evidence type="ECO:0000256" key="5">
    <source>
        <dbReference type="ARBA" id="ARBA00022989"/>
    </source>
</evidence>
<evidence type="ECO:0000256" key="6">
    <source>
        <dbReference type="ARBA" id="ARBA00023136"/>
    </source>
</evidence>
<keyword evidence="12" id="KW-0697">Rotamase</keyword>
<dbReference type="Pfam" id="PF13616">
    <property type="entry name" value="Rotamase_3"/>
    <property type="match status" value="1"/>
</dbReference>
<evidence type="ECO:0000256" key="12">
    <source>
        <dbReference type="PROSITE-ProRule" id="PRU00278"/>
    </source>
</evidence>
<dbReference type="Pfam" id="PF13624">
    <property type="entry name" value="SurA_N_3"/>
    <property type="match status" value="1"/>
</dbReference>
<dbReference type="PROSITE" id="PS50198">
    <property type="entry name" value="PPIC_PPIASE_2"/>
    <property type="match status" value="1"/>
</dbReference>
<accession>A0A1H3TFF8</accession>
<dbReference type="RefSeq" id="WP_016445403.1">
    <property type="nucleotide sequence ID" value="NZ_CP141274.1"/>
</dbReference>
<name>A0A1H3TFF8_9BURK</name>
<dbReference type="SUPFAM" id="SSF109998">
    <property type="entry name" value="Triger factor/SurA peptide-binding domain-like"/>
    <property type="match status" value="1"/>
</dbReference>
<evidence type="ECO:0000256" key="8">
    <source>
        <dbReference type="ARBA" id="ARBA00023235"/>
    </source>
</evidence>
<keyword evidence="3" id="KW-0997">Cell inner membrane</keyword>
<evidence type="ECO:0000256" key="2">
    <source>
        <dbReference type="ARBA" id="ARBA00022475"/>
    </source>
</evidence>
<dbReference type="AlphaFoldDB" id="A0A1H3TFF8"/>
<dbReference type="EMBL" id="FNPE01000028">
    <property type="protein sequence ID" value="SDZ48966.1"/>
    <property type="molecule type" value="Genomic_DNA"/>
</dbReference>
<dbReference type="PANTHER" id="PTHR47529:SF1">
    <property type="entry name" value="PERIPLASMIC CHAPERONE PPID"/>
    <property type="match status" value="1"/>
</dbReference>
<dbReference type="InterPro" id="IPR052029">
    <property type="entry name" value="PpiD_chaperone"/>
</dbReference>
<evidence type="ECO:0000256" key="10">
    <source>
        <dbReference type="ARBA" id="ARBA00040743"/>
    </source>
</evidence>
<comment type="subcellular location">
    <subcellularLocation>
        <location evidence="1">Cell inner membrane</location>
        <topology evidence="1">Single-pass type II membrane protein</topology>
        <orientation evidence="1">Periplasmic side</orientation>
    </subcellularLocation>
</comment>
<evidence type="ECO:0000256" key="3">
    <source>
        <dbReference type="ARBA" id="ARBA00022519"/>
    </source>
</evidence>
<keyword evidence="4 14" id="KW-0812">Transmembrane</keyword>
<dbReference type="Gene3D" id="3.10.50.40">
    <property type="match status" value="1"/>
</dbReference>
<keyword evidence="6 14" id="KW-0472">Membrane</keyword>
<feature type="transmembrane region" description="Helical" evidence="14">
    <location>
        <begin position="12"/>
        <end position="29"/>
    </location>
</feature>
<dbReference type="InterPro" id="IPR027304">
    <property type="entry name" value="Trigger_fact/SurA_dom_sf"/>
</dbReference>
<evidence type="ECO:0000256" key="14">
    <source>
        <dbReference type="SAM" id="Phobius"/>
    </source>
</evidence>
<keyword evidence="2" id="KW-1003">Cell membrane</keyword>
<sequence>MFESIRKHSKFVMILLFLLIIPSFIFVGVNQNYFTESSVIVARVDGHEIKQADWENAHRMESDRLRAENPNVDPKLLDSPQARYATLEKMVRDQVLAAAVQKMHLAASDAQLVRTLQEIPAIAALKKPDGSMDAEAYRALVGSQGLTPEGFEANLRRELSMNQVMGGVTGTAFATDAQVKQAIDALYQRREVQVARFEASAYASKVQPTEADLKAYYDAHTSQFQQLEQAKVEYLLLDVPSIEAGITLSEDDVRSYYNQNAERLAGPEERRASHILINASKDAPAAEQEKAKAKAEELLAELRKDPKRFAELAKANSQDGGSAASGGDLGYFGRGAMVKPFEDAAFGMKVGDISDVVHSDFGYHIISLVDIKKPKAPSFEQMRPKLEAELKQQQAQRKFAELAEGFSNAVYEQSDSLQPVAEKFKLTVQKADHVTRQPGPNVKGPLANPRFLEALFSSDSLNNKRNTDAVELGSNQLVAGRVVEYTPARTLPMAEVGDKLRTLYVAQKSAELAKADGEAKLAAWKAKPDAAQLPAAKVISRDQPEGQSREVVDAALRAPTAQLPAWTGVDLGAQGYAVVKINRIVERPADDAQAAAAQKQDFLRSSAVAEAMAYYELLKKQLKVQIKVPRP</sequence>
<dbReference type="PANTHER" id="PTHR47529">
    <property type="entry name" value="PEPTIDYL-PROLYL CIS-TRANS ISOMERASE D"/>
    <property type="match status" value="1"/>
</dbReference>
<dbReference type="GO" id="GO:0005886">
    <property type="term" value="C:plasma membrane"/>
    <property type="evidence" value="ECO:0007669"/>
    <property type="project" value="UniProtKB-SubCell"/>
</dbReference>
<dbReference type="GeneID" id="94693380"/>
<gene>
    <name evidence="16" type="ORF">SAMN05421547_12831</name>
</gene>
<evidence type="ECO:0000256" key="11">
    <source>
        <dbReference type="ARBA" id="ARBA00042775"/>
    </source>
</evidence>
<evidence type="ECO:0000313" key="16">
    <source>
        <dbReference type="EMBL" id="SDZ48966.1"/>
    </source>
</evidence>
<dbReference type="GO" id="GO:0003755">
    <property type="term" value="F:peptidyl-prolyl cis-trans isomerase activity"/>
    <property type="evidence" value="ECO:0007669"/>
    <property type="project" value="UniProtKB-KW"/>
</dbReference>
<feature type="coiled-coil region" evidence="13">
    <location>
        <begin position="276"/>
        <end position="305"/>
    </location>
</feature>
<evidence type="ECO:0000256" key="4">
    <source>
        <dbReference type="ARBA" id="ARBA00022692"/>
    </source>
</evidence>
<evidence type="ECO:0000256" key="7">
    <source>
        <dbReference type="ARBA" id="ARBA00023186"/>
    </source>
</evidence>
<keyword evidence="13" id="KW-0175">Coiled coil</keyword>
<dbReference type="Gene3D" id="1.10.4030.10">
    <property type="entry name" value="Porin chaperone SurA, peptide-binding domain"/>
    <property type="match status" value="1"/>
</dbReference>
<keyword evidence="8 12" id="KW-0413">Isomerase</keyword>